<reference evidence="3" key="1">
    <citation type="journal article" date="2020" name="MBio">
        <title>Horizontal gene transfer to a defensive symbiont with a reduced genome amongst a multipartite beetle microbiome.</title>
        <authorList>
            <person name="Waterworth S.C."/>
            <person name="Florez L.V."/>
            <person name="Rees E.R."/>
            <person name="Hertweck C."/>
            <person name="Kaltenpoth M."/>
            <person name="Kwan J.C."/>
        </authorList>
    </citation>
    <scope>NUCLEOTIDE SEQUENCE [LARGE SCALE GENOMIC DNA]</scope>
</reference>
<accession>A0A833PJL0</accession>
<proteinExistence type="predicted"/>
<feature type="signal peptide" evidence="1">
    <location>
        <begin position="1"/>
        <end position="19"/>
    </location>
</feature>
<dbReference type="Pfam" id="PF16223">
    <property type="entry name" value="DUF4882"/>
    <property type="match status" value="1"/>
</dbReference>
<dbReference type="InterPro" id="IPR032620">
    <property type="entry name" value="DUF4882"/>
</dbReference>
<dbReference type="Proteomes" id="UP000490535">
    <property type="component" value="Unassembled WGS sequence"/>
</dbReference>
<feature type="chain" id="PRO_5032355952" description="DUF4882 domain-containing protein" evidence="1">
    <location>
        <begin position="20"/>
        <end position="246"/>
    </location>
</feature>
<evidence type="ECO:0008006" key="4">
    <source>
        <dbReference type="Google" id="ProtNLM"/>
    </source>
</evidence>
<dbReference type="AlphaFoldDB" id="A0A833PJL0"/>
<keyword evidence="1" id="KW-0732">Signal</keyword>
<name>A0A833PJL0_ACIBZ</name>
<sequence>MKKLTIAILIGLMSASGWSACTYSLDVTQATLDANQPGSKVFPIRNNQKSSFLISPTNGQTPKYVAVDNNSFTQQSLALINPPINGLFAYEFKIKIPTYNLQSGEGLTFFPIMGTGVNGGNNTQGIVMSYLNDSTMNVFSLNNSNGRNGIIFSPQTTASGYQTLGIYVNQDSKQVGYILNGVNQGYVYNYSQIAIGYKFGYIASLNGFNSSSPNIDKEISIELITDATKMTQTYPTGTKDICGNTI</sequence>
<protein>
    <recommendedName>
        <fullName evidence="4">DUF4882 domain-containing protein</fullName>
    </recommendedName>
</protein>
<evidence type="ECO:0000256" key="1">
    <source>
        <dbReference type="SAM" id="SignalP"/>
    </source>
</evidence>
<dbReference type="PROSITE" id="PS51257">
    <property type="entry name" value="PROKAR_LIPOPROTEIN"/>
    <property type="match status" value="1"/>
</dbReference>
<evidence type="ECO:0000313" key="3">
    <source>
        <dbReference type="Proteomes" id="UP000490535"/>
    </source>
</evidence>
<organism evidence="2 3">
    <name type="scientific">Acinetobacter bereziniae</name>
    <name type="common">Acinetobacter genomosp. 10</name>
    <dbReference type="NCBI Taxonomy" id="106648"/>
    <lineage>
        <taxon>Bacteria</taxon>
        <taxon>Pseudomonadati</taxon>
        <taxon>Pseudomonadota</taxon>
        <taxon>Gammaproteobacteria</taxon>
        <taxon>Moraxellales</taxon>
        <taxon>Moraxellaceae</taxon>
        <taxon>Acinetobacter</taxon>
    </lineage>
</organism>
<comment type="caution">
    <text evidence="2">The sequence shown here is derived from an EMBL/GenBank/DDBJ whole genome shotgun (WGS) entry which is preliminary data.</text>
</comment>
<evidence type="ECO:0000313" key="2">
    <source>
        <dbReference type="EMBL" id="KAF1028386.1"/>
    </source>
</evidence>
<dbReference type="EMBL" id="WNDP01000001">
    <property type="protein sequence ID" value="KAF1028386.1"/>
    <property type="molecule type" value="Genomic_DNA"/>
</dbReference>
<gene>
    <name evidence="2" type="ORF">GAK29_00021</name>
</gene>